<organism evidence="1 2">
    <name type="scientific">Alloprevotella rava</name>
    <dbReference type="NCBI Taxonomy" id="671218"/>
    <lineage>
        <taxon>Bacteria</taxon>
        <taxon>Pseudomonadati</taxon>
        <taxon>Bacteroidota</taxon>
        <taxon>Bacteroidia</taxon>
        <taxon>Bacteroidales</taxon>
        <taxon>Prevotellaceae</taxon>
        <taxon>Alloprevotella</taxon>
    </lineage>
</organism>
<name>A0A7W5ULU1_9BACT</name>
<dbReference type="Proteomes" id="UP000541425">
    <property type="component" value="Unassembled WGS sequence"/>
</dbReference>
<sequence length="35" mass="4106">MTYCTNLTSKKSKVDKTLKKVKYTFSISDCYDAYM</sequence>
<dbReference type="AlphaFoldDB" id="A0A7W5ULU1"/>
<comment type="caution">
    <text evidence="1">The sequence shown here is derived from an EMBL/GenBank/DDBJ whole genome shotgun (WGS) entry which is preliminary data.</text>
</comment>
<proteinExistence type="predicted"/>
<reference evidence="1 2" key="1">
    <citation type="submission" date="2020-08" db="EMBL/GenBank/DDBJ databases">
        <title>Genomic Encyclopedia of Type Strains, Phase IV (KMG-IV): sequencing the most valuable type-strain genomes for metagenomic binning, comparative biology and taxonomic classification.</title>
        <authorList>
            <person name="Goeker M."/>
        </authorList>
    </citation>
    <scope>NUCLEOTIDE SEQUENCE [LARGE SCALE GENOMIC DNA]</scope>
    <source>
        <strain evidence="1 2">DSM 22548</strain>
    </source>
</reference>
<gene>
    <name evidence="1" type="ORF">FHS60_002198</name>
</gene>
<accession>A0A7W5ULU1</accession>
<evidence type="ECO:0000313" key="1">
    <source>
        <dbReference type="EMBL" id="MBB3703701.1"/>
    </source>
</evidence>
<dbReference type="EMBL" id="JACICA010000024">
    <property type="protein sequence ID" value="MBB3703701.1"/>
    <property type="molecule type" value="Genomic_DNA"/>
</dbReference>
<evidence type="ECO:0000313" key="2">
    <source>
        <dbReference type="Proteomes" id="UP000541425"/>
    </source>
</evidence>
<protein>
    <submittedName>
        <fullName evidence="1">Uncharacterized protein</fullName>
    </submittedName>
</protein>